<sequence>MAREKWTTVGKKHCDLIALDVELKEHRVYPTADFLKTQGNEYRVEACTCTAAIQCNLAGIPCRWAFTSPDNDRF</sequence>
<evidence type="ECO:0000313" key="1">
    <source>
        <dbReference type="EMBL" id="CUS02337.2"/>
    </source>
</evidence>
<accession>A0A170PE29</accession>
<dbReference type="OrthoDB" id="164381at2"/>
<gene>
    <name evidence="1" type="ORF">CFX0092_A0456</name>
</gene>
<reference evidence="1" key="1">
    <citation type="submission" date="2016-01" db="EMBL/GenBank/DDBJ databases">
        <authorList>
            <person name="Mcilroy J.S."/>
            <person name="Karst M S."/>
            <person name="Albertsen M."/>
        </authorList>
    </citation>
    <scope>NUCLEOTIDE SEQUENCE</scope>
    <source>
        <strain evidence="1">Cfx-K</strain>
    </source>
</reference>
<evidence type="ECO:0000313" key="2">
    <source>
        <dbReference type="Proteomes" id="UP000215027"/>
    </source>
</evidence>
<protein>
    <submittedName>
        <fullName evidence="1">Uncharacterized protein</fullName>
    </submittedName>
</protein>
<dbReference type="Proteomes" id="UP000215027">
    <property type="component" value="Chromosome I"/>
</dbReference>
<proteinExistence type="predicted"/>
<organism evidence="1 2">
    <name type="scientific">Candidatus Promineifilum breve</name>
    <dbReference type="NCBI Taxonomy" id="1806508"/>
    <lineage>
        <taxon>Bacteria</taxon>
        <taxon>Bacillati</taxon>
        <taxon>Chloroflexota</taxon>
        <taxon>Ardenticatenia</taxon>
        <taxon>Candidatus Promineifilales</taxon>
        <taxon>Candidatus Promineifilaceae</taxon>
        <taxon>Candidatus Promineifilum</taxon>
    </lineage>
</organism>
<dbReference type="KEGG" id="pbf:CFX0092_A0456"/>
<dbReference type="EMBL" id="LN890655">
    <property type="protein sequence ID" value="CUS02337.2"/>
    <property type="molecule type" value="Genomic_DNA"/>
</dbReference>
<dbReference type="RefSeq" id="WP_095041962.1">
    <property type="nucleotide sequence ID" value="NZ_LN890655.1"/>
</dbReference>
<name>A0A170PE29_9CHLR</name>
<dbReference type="AlphaFoldDB" id="A0A170PE29"/>
<keyword evidence="2" id="KW-1185">Reference proteome</keyword>